<dbReference type="NCBIfam" id="NF010191">
    <property type="entry name" value="PRK13670.1"/>
    <property type="match status" value="1"/>
</dbReference>
<comment type="function">
    <text evidence="3">Catalyzes the formation of N(4)-acetylcytidine (ac(4)C) at the wobble position of elongator tRNA(Met), using acetate and ATP as substrates. First activates an acetate ion to form acetyladenylate (Ac-AMP) and then transfers the acetyl group to tRNA to form ac(4)C34.</text>
</comment>
<comment type="catalytic activity">
    <reaction evidence="3">
        <text>cytidine(34) in elongator tRNA(Met) + acetate + ATP = N(4)-acetylcytidine(34) in elongator tRNA(Met) + AMP + diphosphate</text>
        <dbReference type="Rhea" id="RHEA:58144"/>
        <dbReference type="Rhea" id="RHEA-COMP:10693"/>
        <dbReference type="Rhea" id="RHEA-COMP:10694"/>
        <dbReference type="ChEBI" id="CHEBI:30089"/>
        <dbReference type="ChEBI" id="CHEBI:30616"/>
        <dbReference type="ChEBI" id="CHEBI:33019"/>
        <dbReference type="ChEBI" id="CHEBI:74900"/>
        <dbReference type="ChEBI" id="CHEBI:82748"/>
        <dbReference type="ChEBI" id="CHEBI:456215"/>
    </reaction>
</comment>
<keyword evidence="3" id="KW-0963">Cytoplasm</keyword>
<dbReference type="HAMAP" id="MF_01539">
    <property type="entry name" value="TmcAL"/>
    <property type="match status" value="1"/>
</dbReference>
<dbReference type="Pfam" id="PF05636">
    <property type="entry name" value="HIGH_NTase1"/>
    <property type="match status" value="1"/>
</dbReference>
<comment type="caution">
    <text evidence="4">The sequence shown here is derived from an EMBL/GenBank/DDBJ whole genome shotgun (WGS) entry which is preliminary data.</text>
</comment>
<dbReference type="Proteomes" id="UP001597252">
    <property type="component" value="Unassembled WGS sequence"/>
</dbReference>
<dbReference type="SUPFAM" id="SSF52374">
    <property type="entry name" value="Nucleotidylyl transferase"/>
    <property type="match status" value="1"/>
</dbReference>
<evidence type="ECO:0000313" key="5">
    <source>
        <dbReference type="Proteomes" id="UP001597252"/>
    </source>
</evidence>
<keyword evidence="3" id="KW-0547">Nucleotide-binding</keyword>
<dbReference type="EC" id="6.3.4.-" evidence="3"/>
<keyword evidence="3" id="KW-0694">RNA-binding</keyword>
<evidence type="ECO:0000256" key="2">
    <source>
        <dbReference type="ARBA" id="ARBA00022694"/>
    </source>
</evidence>
<name>A0ABW4E2J8_9LACO</name>
<feature type="binding site" evidence="3">
    <location>
        <position position="153"/>
    </location>
    <ligand>
        <name>ATP</name>
        <dbReference type="ChEBI" id="CHEBI:30616"/>
    </ligand>
</feature>
<organism evidence="4 5">
    <name type="scientific">Lacticaseibacillus baoqingensis</name>
    <dbReference type="NCBI Taxonomy" id="2486013"/>
    <lineage>
        <taxon>Bacteria</taxon>
        <taxon>Bacillati</taxon>
        <taxon>Bacillota</taxon>
        <taxon>Bacilli</taxon>
        <taxon>Lactobacillales</taxon>
        <taxon>Lactobacillaceae</taxon>
        <taxon>Lacticaseibacillus</taxon>
    </lineage>
</organism>
<evidence type="ECO:0000256" key="1">
    <source>
        <dbReference type="ARBA" id="ARBA00022598"/>
    </source>
</evidence>
<keyword evidence="5" id="KW-1185">Reference proteome</keyword>
<keyword evidence="1 3" id="KW-0436">Ligase</keyword>
<protein>
    <recommendedName>
        <fullName evidence="3">tRNA(Met) cytidine acetate ligase</fullName>
        <ecNumber evidence="3">6.3.4.-</ecNumber>
    </recommendedName>
</protein>
<proteinExistence type="inferred from homology"/>
<evidence type="ECO:0000313" key="4">
    <source>
        <dbReference type="EMBL" id="MFD1484172.1"/>
    </source>
</evidence>
<dbReference type="EMBL" id="JBHTON010000005">
    <property type="protein sequence ID" value="MFD1484172.1"/>
    <property type="molecule type" value="Genomic_DNA"/>
</dbReference>
<dbReference type="InterPro" id="IPR014729">
    <property type="entry name" value="Rossmann-like_a/b/a_fold"/>
</dbReference>
<dbReference type="Gene3D" id="3.40.50.620">
    <property type="entry name" value="HUPs"/>
    <property type="match status" value="1"/>
</dbReference>
<dbReference type="RefSeq" id="WP_125748094.1">
    <property type="nucleotide sequence ID" value="NZ_JBHTON010000005.1"/>
</dbReference>
<feature type="binding site" evidence="3">
    <location>
        <position position="178"/>
    </location>
    <ligand>
        <name>ATP</name>
        <dbReference type="ChEBI" id="CHEBI:30616"/>
    </ligand>
</feature>
<comment type="caution">
    <text evidence="3">Lacks conserved residue(s) required for the propagation of feature annotation.</text>
</comment>
<gene>
    <name evidence="3" type="primary">tmcAL</name>
    <name evidence="4" type="ORF">ACFQ5J_02880</name>
</gene>
<keyword evidence="3" id="KW-0067">ATP-binding</keyword>
<accession>A0ABW4E2J8</accession>
<evidence type="ECO:0000256" key="3">
    <source>
        <dbReference type="HAMAP-Rule" id="MF_01539"/>
    </source>
</evidence>
<dbReference type="PANTHER" id="PTHR37825:SF1">
    <property type="entry name" value="TRNA(MET) CYTIDINE ACETATE LIGASE"/>
    <property type="match status" value="1"/>
</dbReference>
<dbReference type="PANTHER" id="PTHR37825">
    <property type="entry name" value="TRNA(MET) CYTIDINE ACETATE LIGASE"/>
    <property type="match status" value="1"/>
</dbReference>
<keyword evidence="3" id="KW-0820">tRNA-binding</keyword>
<dbReference type="InterPro" id="IPR008513">
    <property type="entry name" value="tRNA(Met)_cyd_acetate_ligase"/>
</dbReference>
<feature type="binding site" evidence="3">
    <location>
        <position position="101"/>
    </location>
    <ligand>
        <name>ATP</name>
        <dbReference type="ChEBI" id="CHEBI:30616"/>
    </ligand>
</feature>
<feature type="binding site" evidence="3">
    <location>
        <begin position="7"/>
        <end position="20"/>
    </location>
    <ligand>
        <name>ATP</name>
        <dbReference type="ChEBI" id="CHEBI:30616"/>
    </ligand>
</feature>
<keyword evidence="2 3" id="KW-0819">tRNA processing</keyword>
<sequence>MQAVAMIAEFNPLHNGHVHALAQAKRASGADVVVVALAGNYVQRGEPAIVDKWARAKAALTAGADVVVELPTACANQAAPGFAAGGVGLLAALGVQTLAFGTEAPQLDYMQAASQLAALPPATAHLKDFTQTYATQLNRYYQASVGIDMSAPNLLLGMSYAQANLALGAPLQLLPIARVGVDHDACGSVDTFASASQIRQLIQKDADVQAFVPTATRIALNARHQSWQDLFPWLKYRLQTADLGALREIDAMAEGLEYRLTQNIDAAGDFSQFMAAIKSKRYTYARLRRLCLAVVLNQTQALVAAAKTQPYIHVLGFTHAGQAYLHAVKKTVAWPLITKVSAAMLMPGGCLYWQQRADRLIETLTGQTQNYGRPPIMI</sequence>
<comment type="subcellular location">
    <subcellularLocation>
        <location evidence="3">Cytoplasm</location>
    </subcellularLocation>
</comment>
<comment type="similarity">
    <text evidence="3">Belongs to the TmcAL family.</text>
</comment>
<reference evidence="5" key="1">
    <citation type="journal article" date="2019" name="Int. J. Syst. Evol. Microbiol.">
        <title>The Global Catalogue of Microorganisms (GCM) 10K type strain sequencing project: providing services to taxonomists for standard genome sequencing and annotation.</title>
        <authorList>
            <consortium name="The Broad Institute Genomics Platform"/>
            <consortium name="The Broad Institute Genome Sequencing Center for Infectious Disease"/>
            <person name="Wu L."/>
            <person name="Ma J."/>
        </authorList>
    </citation>
    <scope>NUCLEOTIDE SEQUENCE [LARGE SCALE GENOMIC DNA]</scope>
    <source>
        <strain evidence="5">CCM 8903</strain>
    </source>
</reference>